<dbReference type="GeneID" id="95981247"/>
<dbReference type="Proteomes" id="UP001565368">
    <property type="component" value="Unassembled WGS sequence"/>
</dbReference>
<evidence type="ECO:0000313" key="2">
    <source>
        <dbReference type="EMBL" id="KAL1412459.1"/>
    </source>
</evidence>
<sequence length="86" mass="9226">MANSTSAAPRDQNDSTASSSSGYDSASSTDSNSSGGSWSTDAPWCDFRGCPGDGNHTIPDHTTEFYNFCDDHYPRYLFNGEKPNGC</sequence>
<name>A0ABR3QCL8_9TREE</name>
<reference evidence="2 3" key="1">
    <citation type="submission" date="2023-08" db="EMBL/GenBank/DDBJ databases">
        <title>Annotated Genome Sequence of Vanrija albida AlHP1.</title>
        <authorList>
            <person name="Herzog R."/>
        </authorList>
    </citation>
    <scope>NUCLEOTIDE SEQUENCE [LARGE SCALE GENOMIC DNA]</scope>
    <source>
        <strain evidence="2 3">AlHP1</strain>
    </source>
</reference>
<evidence type="ECO:0000313" key="3">
    <source>
        <dbReference type="Proteomes" id="UP001565368"/>
    </source>
</evidence>
<accession>A0ABR3QCL8</accession>
<feature type="compositionally biased region" description="Low complexity" evidence="1">
    <location>
        <begin position="15"/>
        <end position="39"/>
    </location>
</feature>
<comment type="caution">
    <text evidence="2">The sequence shown here is derived from an EMBL/GenBank/DDBJ whole genome shotgun (WGS) entry which is preliminary data.</text>
</comment>
<keyword evidence="3" id="KW-1185">Reference proteome</keyword>
<proteinExistence type="predicted"/>
<protein>
    <submittedName>
        <fullName evidence="2">Uncharacterized protein</fullName>
    </submittedName>
</protein>
<organism evidence="2 3">
    <name type="scientific">Vanrija albida</name>
    <dbReference type="NCBI Taxonomy" id="181172"/>
    <lineage>
        <taxon>Eukaryota</taxon>
        <taxon>Fungi</taxon>
        <taxon>Dikarya</taxon>
        <taxon>Basidiomycota</taxon>
        <taxon>Agaricomycotina</taxon>
        <taxon>Tremellomycetes</taxon>
        <taxon>Trichosporonales</taxon>
        <taxon>Trichosporonaceae</taxon>
        <taxon>Vanrija</taxon>
    </lineage>
</organism>
<evidence type="ECO:0000256" key="1">
    <source>
        <dbReference type="SAM" id="MobiDB-lite"/>
    </source>
</evidence>
<dbReference type="EMBL" id="JBBXJM010000001">
    <property type="protein sequence ID" value="KAL1412459.1"/>
    <property type="molecule type" value="Genomic_DNA"/>
</dbReference>
<gene>
    <name evidence="2" type="ORF">Q8F55_000204</name>
</gene>
<dbReference type="RefSeq" id="XP_069212403.1">
    <property type="nucleotide sequence ID" value="XM_069348859.1"/>
</dbReference>
<feature type="region of interest" description="Disordered" evidence="1">
    <location>
        <begin position="1"/>
        <end position="39"/>
    </location>
</feature>